<dbReference type="RefSeq" id="XP_067474184.1">
    <property type="nucleotide sequence ID" value="XM_067623379.1"/>
</dbReference>
<dbReference type="EMBL" id="KV878696">
    <property type="protein sequence ID" value="OJJ66935.1"/>
    <property type="molecule type" value="Genomic_DNA"/>
</dbReference>
<protein>
    <submittedName>
        <fullName evidence="1">Uncharacterized protein</fullName>
    </submittedName>
</protein>
<dbReference type="VEuPathDB" id="FungiDB:ASPBRDRAFT_357473"/>
<reference evidence="2" key="1">
    <citation type="journal article" date="2017" name="Genome Biol.">
        <title>Comparative genomics reveals high biological diversity and specific adaptations in the industrially and medically important fungal genus Aspergillus.</title>
        <authorList>
            <person name="de Vries R.P."/>
            <person name="Riley R."/>
            <person name="Wiebenga A."/>
            <person name="Aguilar-Osorio G."/>
            <person name="Amillis S."/>
            <person name="Uchima C.A."/>
            <person name="Anderluh G."/>
            <person name="Asadollahi M."/>
            <person name="Askin M."/>
            <person name="Barry K."/>
            <person name="Battaglia E."/>
            <person name="Bayram O."/>
            <person name="Benocci T."/>
            <person name="Braus-Stromeyer S.A."/>
            <person name="Caldana C."/>
            <person name="Canovas D."/>
            <person name="Cerqueira G.C."/>
            <person name="Chen F."/>
            <person name="Chen W."/>
            <person name="Choi C."/>
            <person name="Clum A."/>
            <person name="Dos Santos R.A."/>
            <person name="Damasio A.R."/>
            <person name="Diallinas G."/>
            <person name="Emri T."/>
            <person name="Fekete E."/>
            <person name="Flipphi M."/>
            <person name="Freyberg S."/>
            <person name="Gallo A."/>
            <person name="Gournas C."/>
            <person name="Habgood R."/>
            <person name="Hainaut M."/>
            <person name="Harispe M.L."/>
            <person name="Henrissat B."/>
            <person name="Hilden K.S."/>
            <person name="Hope R."/>
            <person name="Hossain A."/>
            <person name="Karabika E."/>
            <person name="Karaffa L."/>
            <person name="Karanyi Z."/>
            <person name="Krasevec N."/>
            <person name="Kuo A."/>
            <person name="Kusch H."/>
            <person name="LaButti K."/>
            <person name="Lagendijk E.L."/>
            <person name="Lapidus A."/>
            <person name="Levasseur A."/>
            <person name="Lindquist E."/>
            <person name="Lipzen A."/>
            <person name="Logrieco A.F."/>
            <person name="MacCabe A."/>
            <person name="Maekelae M.R."/>
            <person name="Malavazi I."/>
            <person name="Melin P."/>
            <person name="Meyer V."/>
            <person name="Mielnichuk N."/>
            <person name="Miskei M."/>
            <person name="Molnar A.P."/>
            <person name="Mule G."/>
            <person name="Ngan C.Y."/>
            <person name="Orejas M."/>
            <person name="Orosz E."/>
            <person name="Ouedraogo J.P."/>
            <person name="Overkamp K.M."/>
            <person name="Park H.-S."/>
            <person name="Perrone G."/>
            <person name="Piumi F."/>
            <person name="Punt P.J."/>
            <person name="Ram A.F."/>
            <person name="Ramon A."/>
            <person name="Rauscher S."/>
            <person name="Record E."/>
            <person name="Riano-Pachon D.M."/>
            <person name="Robert V."/>
            <person name="Roehrig J."/>
            <person name="Ruller R."/>
            <person name="Salamov A."/>
            <person name="Salih N.S."/>
            <person name="Samson R.A."/>
            <person name="Sandor E."/>
            <person name="Sanguinetti M."/>
            <person name="Schuetze T."/>
            <person name="Sepcic K."/>
            <person name="Shelest E."/>
            <person name="Sherlock G."/>
            <person name="Sophianopoulou V."/>
            <person name="Squina F.M."/>
            <person name="Sun H."/>
            <person name="Susca A."/>
            <person name="Todd R.B."/>
            <person name="Tsang A."/>
            <person name="Unkles S.E."/>
            <person name="van de Wiele N."/>
            <person name="van Rossen-Uffink D."/>
            <person name="Oliveira J.V."/>
            <person name="Vesth T.C."/>
            <person name="Visser J."/>
            <person name="Yu J.-H."/>
            <person name="Zhou M."/>
            <person name="Andersen M.R."/>
            <person name="Archer D.B."/>
            <person name="Baker S.E."/>
            <person name="Benoit I."/>
            <person name="Brakhage A.A."/>
            <person name="Braus G.H."/>
            <person name="Fischer R."/>
            <person name="Frisvad J.C."/>
            <person name="Goldman G.H."/>
            <person name="Houbraken J."/>
            <person name="Oakley B."/>
            <person name="Pocsi I."/>
            <person name="Scazzocchio C."/>
            <person name="Seiboth B."/>
            <person name="vanKuyk P.A."/>
            <person name="Wortman J."/>
            <person name="Dyer P.S."/>
            <person name="Grigoriev I.V."/>
        </authorList>
    </citation>
    <scope>NUCLEOTIDE SEQUENCE [LARGE SCALE GENOMIC DNA]</scope>
    <source>
        <strain evidence="2">CBS 101740 / IMI 381727 / IBT 21946</strain>
    </source>
</reference>
<name>A0A1L9U5H1_ASPBC</name>
<organism evidence="1 2">
    <name type="scientific">Aspergillus brasiliensis (strain CBS 101740 / IMI 381727 / IBT 21946)</name>
    <dbReference type="NCBI Taxonomy" id="767769"/>
    <lineage>
        <taxon>Eukaryota</taxon>
        <taxon>Fungi</taxon>
        <taxon>Dikarya</taxon>
        <taxon>Ascomycota</taxon>
        <taxon>Pezizomycotina</taxon>
        <taxon>Eurotiomycetes</taxon>
        <taxon>Eurotiomycetidae</taxon>
        <taxon>Eurotiales</taxon>
        <taxon>Aspergillaceae</taxon>
        <taxon>Aspergillus</taxon>
        <taxon>Aspergillus subgen. Circumdati</taxon>
    </lineage>
</organism>
<evidence type="ECO:0000313" key="1">
    <source>
        <dbReference type="EMBL" id="OJJ66935.1"/>
    </source>
</evidence>
<evidence type="ECO:0000313" key="2">
    <source>
        <dbReference type="Proteomes" id="UP000184499"/>
    </source>
</evidence>
<keyword evidence="2" id="KW-1185">Reference proteome</keyword>
<dbReference type="Proteomes" id="UP000184499">
    <property type="component" value="Unassembled WGS sequence"/>
</dbReference>
<dbReference type="GeneID" id="93575867"/>
<sequence length="159" mass="17971">MDETTVPVPTVDLAINLEKVSHVVVHLSDENVDSIIQSCAGCPTYDFIDPWPFWRFVGKALSKAFFGIGNERQLELRKALRYSDRDSVIFSNDRVDGGGGQRAYGVLDTVELARIINNHYDEAKLVVVEVEFLTPVHRDEPLMADWRPASQRICHMVRG</sequence>
<gene>
    <name evidence="1" type="ORF">ASPBRDRAFT_357473</name>
</gene>
<accession>A0A1L9U5H1</accession>
<proteinExistence type="predicted"/>
<dbReference type="AlphaFoldDB" id="A0A1L9U5H1"/>
<dbReference type="OrthoDB" id="5234589at2759"/>